<dbReference type="SUPFAM" id="SSF52540">
    <property type="entry name" value="P-loop containing nucleoside triphosphate hydrolases"/>
    <property type="match status" value="1"/>
</dbReference>
<keyword evidence="1 7" id="KW-0808">Transferase</keyword>
<dbReference type="AlphaFoldDB" id="A0A4U1B9T0"/>
<evidence type="ECO:0000256" key="5">
    <source>
        <dbReference type="ARBA" id="ARBA00023315"/>
    </source>
</evidence>
<protein>
    <submittedName>
        <fullName evidence="7">tRNA(Met) cytidine acetyltransferase</fullName>
    </submittedName>
</protein>
<dbReference type="InterPro" id="IPR000182">
    <property type="entry name" value="GNAT_dom"/>
</dbReference>
<gene>
    <name evidence="7" type="ORF">E8M12_01035</name>
</gene>
<dbReference type="Gene3D" id="1.20.120.890">
    <property type="entry name" value="tRNA(Met) cytidine acetyltransferase, tail domain"/>
    <property type="match status" value="1"/>
</dbReference>
<evidence type="ECO:0000313" key="7">
    <source>
        <dbReference type="EMBL" id="TKB47404.1"/>
    </source>
</evidence>
<evidence type="ECO:0000259" key="6">
    <source>
        <dbReference type="PROSITE" id="PS51186"/>
    </source>
</evidence>
<keyword evidence="5" id="KW-0012">Acyltransferase</keyword>
<evidence type="ECO:0000256" key="1">
    <source>
        <dbReference type="ARBA" id="ARBA00022679"/>
    </source>
</evidence>
<dbReference type="PROSITE" id="PS51186">
    <property type="entry name" value="GNAT"/>
    <property type="match status" value="1"/>
</dbReference>
<dbReference type="GO" id="GO:0000049">
    <property type="term" value="F:tRNA binding"/>
    <property type="evidence" value="ECO:0007669"/>
    <property type="project" value="TreeGrafter"/>
</dbReference>
<dbReference type="SUPFAM" id="SSF55729">
    <property type="entry name" value="Acyl-CoA N-acyltransferases (Nat)"/>
    <property type="match status" value="1"/>
</dbReference>
<comment type="caution">
    <text evidence="7">The sequence shown here is derived from an EMBL/GenBank/DDBJ whole genome shotgun (WGS) entry which is preliminary data.</text>
</comment>
<organism evidence="7 8">
    <name type="scientific">Thalassotalea mangrovi</name>
    <dbReference type="NCBI Taxonomy" id="2572245"/>
    <lineage>
        <taxon>Bacteria</taxon>
        <taxon>Pseudomonadati</taxon>
        <taxon>Pseudomonadota</taxon>
        <taxon>Gammaproteobacteria</taxon>
        <taxon>Alteromonadales</taxon>
        <taxon>Colwelliaceae</taxon>
        <taxon>Thalassotalea</taxon>
    </lineage>
</organism>
<keyword evidence="8" id="KW-1185">Reference proteome</keyword>
<dbReference type="GO" id="GO:0051391">
    <property type="term" value="P:tRNA acetylation"/>
    <property type="evidence" value="ECO:0007669"/>
    <property type="project" value="TreeGrafter"/>
</dbReference>
<dbReference type="GO" id="GO:0051392">
    <property type="term" value="F:tRNA cytidine N4-acetyltransferase activity"/>
    <property type="evidence" value="ECO:0007669"/>
    <property type="project" value="TreeGrafter"/>
</dbReference>
<dbReference type="Gene3D" id="3.40.50.11040">
    <property type="match status" value="1"/>
</dbReference>
<dbReference type="Pfam" id="PF05127">
    <property type="entry name" value="NAT10_TcmA_helicase"/>
    <property type="match status" value="1"/>
</dbReference>
<keyword evidence="4" id="KW-0067">ATP-binding</keyword>
<evidence type="ECO:0000313" key="8">
    <source>
        <dbReference type="Proteomes" id="UP000307999"/>
    </source>
</evidence>
<dbReference type="Pfam" id="PF13718">
    <property type="entry name" value="GNAT_acetyltr_2"/>
    <property type="match status" value="2"/>
</dbReference>
<dbReference type="Gene3D" id="3.40.50.300">
    <property type="entry name" value="P-loop containing nucleotide triphosphate hydrolases"/>
    <property type="match status" value="1"/>
</dbReference>
<dbReference type="Gene3D" id="3.40.630.30">
    <property type="match status" value="1"/>
</dbReference>
<dbReference type="InterPro" id="IPR013562">
    <property type="entry name" value="TmcA/NAT10_N"/>
</dbReference>
<keyword evidence="2" id="KW-0819">tRNA processing</keyword>
<name>A0A4U1B9T0_9GAMM</name>
<evidence type="ECO:0000256" key="4">
    <source>
        <dbReference type="ARBA" id="ARBA00022840"/>
    </source>
</evidence>
<dbReference type="InterPro" id="IPR032672">
    <property type="entry name" value="TmcA/NAT10/Kre33"/>
</dbReference>
<dbReference type="EMBL" id="SWDB01000003">
    <property type="protein sequence ID" value="TKB47404.1"/>
    <property type="molecule type" value="Genomic_DNA"/>
</dbReference>
<dbReference type="InterPro" id="IPR016181">
    <property type="entry name" value="Acyl_CoA_acyltransferase"/>
</dbReference>
<dbReference type="InterPro" id="IPR007807">
    <property type="entry name" value="TcmA/NAT10_helicase"/>
</dbReference>
<dbReference type="Pfam" id="PF08351">
    <property type="entry name" value="TmcA_N"/>
    <property type="match status" value="1"/>
</dbReference>
<keyword evidence="3" id="KW-0547">Nucleotide-binding</keyword>
<evidence type="ECO:0000256" key="3">
    <source>
        <dbReference type="ARBA" id="ARBA00022741"/>
    </source>
</evidence>
<dbReference type="GO" id="GO:0005524">
    <property type="term" value="F:ATP binding"/>
    <property type="evidence" value="ECO:0007669"/>
    <property type="project" value="UniProtKB-KW"/>
</dbReference>
<feature type="domain" description="N-acetyltransferase" evidence="6">
    <location>
        <begin position="520"/>
        <end position="664"/>
    </location>
</feature>
<proteinExistence type="predicted"/>
<dbReference type="PANTHER" id="PTHR10925">
    <property type="entry name" value="N-ACETYLTRANSFERASE 10"/>
    <property type="match status" value="1"/>
</dbReference>
<sequence>MVLLNLSFIINRLANKLMVDVPYQWLHWSRQQPRKFICLQANQTGSERLATELAQVLFGYFQSQNDSFAQLSSQAPAPVHAVFWQNSPLLADKSVTSLPDDVLTLLERKLLSKDRQTPTLAGGELNGDEFRIRVINAQQYRSQLGQENRLLVIDARQGFNPDAIAALSGTIIGGGVVVVIIDTQITADSISLTHFIGGIENRSNCLALNLTSANEKSEWLAPLTRMLTFHDVASDLRSLPDLSDGAVNQAQQEVVAGIVKVASGKRDRPMVLTADRGRGKTTALALASRYYLQQHSTSAQLIKIVITAPTPQAVATYFRHLQDSEGWQVNGLAAQFAGHQVKFMPLEQLIEEKQDCHLLLVDEAAGIPIPQLLSLSKQYHRLVFASTVHGYEGAGRGFTHKFLPYLRATYPGTRLAQLREPVRWSVNDELEQLLFERFFLNASLAELPSVASLPITAQQLRYRWGHGRDLLDDEQLFSQVIALLVSAHYQTKPSDLKLILDDPNLVLGLQFSELSTAEQQAERSDTTGNNHLLVGVVLLLFEGGLAPELVEKISRGERRIPGHFTPQSLLTQANADWAFAYTYGRIVRIAVHPDLQNQGLGQQLLSASEQYAIERDINGLSTSFGVNSTLFNFWYQAGFQIARLGFSRDKASGEHSVLMLKALTPGLRSQAKRLQQQWRENLPGYLSDEFKTLPASLMAMMLSASSDQQNLGVAGERDIDADNLQQLQRFIDGSRQYSYCVPALHKLLMSLAKNDYSYVKNIASQDEPERHPHSLLLAKVLQKVSVTELVKRGGVSGQKALLQQLKDATRALLSQQTY</sequence>
<dbReference type="CDD" id="cd04301">
    <property type="entry name" value="NAT_SF"/>
    <property type="match status" value="1"/>
</dbReference>
<dbReference type="GO" id="GO:0002101">
    <property type="term" value="P:tRNA wobble cytosine modification"/>
    <property type="evidence" value="ECO:0007669"/>
    <property type="project" value="TreeGrafter"/>
</dbReference>
<dbReference type="GO" id="GO:1990883">
    <property type="term" value="F:18S rRNA cytidine N-acetyltransferase activity"/>
    <property type="evidence" value="ECO:0007669"/>
    <property type="project" value="TreeGrafter"/>
</dbReference>
<accession>A0A4U1B9T0</accession>
<dbReference type="PANTHER" id="PTHR10925:SF5">
    <property type="entry name" value="RNA CYTIDINE ACETYLTRANSFERASE"/>
    <property type="match status" value="1"/>
</dbReference>
<dbReference type="GO" id="GO:1904812">
    <property type="term" value="P:rRNA acetylation involved in maturation of SSU-rRNA"/>
    <property type="evidence" value="ECO:0007669"/>
    <property type="project" value="TreeGrafter"/>
</dbReference>
<dbReference type="InterPro" id="IPR027417">
    <property type="entry name" value="P-loop_NTPase"/>
</dbReference>
<dbReference type="InterPro" id="IPR038321">
    <property type="entry name" value="TmcA_C_sf"/>
</dbReference>
<evidence type="ECO:0000256" key="2">
    <source>
        <dbReference type="ARBA" id="ARBA00022694"/>
    </source>
</evidence>
<dbReference type="Proteomes" id="UP000307999">
    <property type="component" value="Unassembled WGS sequence"/>
</dbReference>
<reference evidence="7 8" key="1">
    <citation type="submission" date="2019-04" db="EMBL/GenBank/DDBJ databases">
        <title>Thalassotalea guangxiensis sp. nov., isolated from sediment of the coastal wetland.</title>
        <authorList>
            <person name="Zheng S."/>
            <person name="Zhang D."/>
        </authorList>
    </citation>
    <scope>NUCLEOTIDE SEQUENCE [LARGE SCALE GENOMIC DNA]</scope>
    <source>
        <strain evidence="7 8">ZS-4</strain>
    </source>
</reference>